<organism evidence="1 2">
    <name type="scientific">Patella caerulea</name>
    <name type="common">Rayed Mediterranean limpet</name>
    <dbReference type="NCBI Taxonomy" id="87958"/>
    <lineage>
        <taxon>Eukaryota</taxon>
        <taxon>Metazoa</taxon>
        <taxon>Spiralia</taxon>
        <taxon>Lophotrochozoa</taxon>
        <taxon>Mollusca</taxon>
        <taxon>Gastropoda</taxon>
        <taxon>Patellogastropoda</taxon>
        <taxon>Patelloidea</taxon>
        <taxon>Patellidae</taxon>
        <taxon>Patella</taxon>
    </lineage>
</organism>
<proteinExistence type="predicted"/>
<protein>
    <submittedName>
        <fullName evidence="1">Uncharacterized protein</fullName>
    </submittedName>
</protein>
<comment type="caution">
    <text evidence="1">The sequence shown here is derived from an EMBL/GenBank/DDBJ whole genome shotgun (WGS) entry which is preliminary data.</text>
</comment>
<dbReference type="Proteomes" id="UP001347796">
    <property type="component" value="Unassembled WGS sequence"/>
</dbReference>
<accession>A0AAN8QGH6</accession>
<evidence type="ECO:0000313" key="2">
    <source>
        <dbReference type="Proteomes" id="UP001347796"/>
    </source>
</evidence>
<gene>
    <name evidence="1" type="ORF">SNE40_004273</name>
</gene>
<name>A0AAN8QGH6_PATCE</name>
<dbReference type="EMBL" id="JAZGQO010000002">
    <property type="protein sequence ID" value="KAK6192876.1"/>
    <property type="molecule type" value="Genomic_DNA"/>
</dbReference>
<reference evidence="1 2" key="1">
    <citation type="submission" date="2024-01" db="EMBL/GenBank/DDBJ databases">
        <title>The genome of the rayed Mediterranean limpet Patella caerulea (Linnaeus, 1758).</title>
        <authorList>
            <person name="Anh-Thu Weber A."/>
            <person name="Halstead-Nussloch G."/>
        </authorList>
    </citation>
    <scope>NUCLEOTIDE SEQUENCE [LARGE SCALE GENOMIC DNA]</scope>
    <source>
        <strain evidence="1">AATW-2023a</strain>
        <tissue evidence="1">Whole specimen</tissue>
    </source>
</reference>
<dbReference type="AlphaFoldDB" id="A0AAN8QGH6"/>
<sequence>MLMKAIIGRISTKEHRHVALMIVVNHALKKLRSKVPQFECFLCGEPAISEARHPDRDRIKLVEMMEIRTTSLKASERVSSSLTDEIRAMLLDCHDLVAVEARYHPRCYQKLLLANPSVNSDKAGRPVDENKQDSFLLLCSWLESEGMQKSSRSKMGELACEGSEIYSEKSYGFGYARFLYSRCLISSRISFAAATIMRLLSSN</sequence>
<evidence type="ECO:0000313" key="1">
    <source>
        <dbReference type="EMBL" id="KAK6192876.1"/>
    </source>
</evidence>
<keyword evidence="2" id="KW-1185">Reference proteome</keyword>